<evidence type="ECO:0000256" key="1">
    <source>
        <dbReference type="ARBA" id="ARBA00004642"/>
    </source>
</evidence>
<dbReference type="Gene3D" id="4.10.365.10">
    <property type="entry name" value="p27"/>
    <property type="match status" value="1"/>
</dbReference>
<comment type="subcellular location">
    <subcellularLocation>
        <location evidence="1">Nucleus</location>
        <location evidence="1">Nucleoplasm</location>
    </subcellularLocation>
</comment>
<feature type="domain" description="Cyclin-dependent kinase inhibitor" evidence="6">
    <location>
        <begin position="19"/>
        <end position="63"/>
    </location>
</feature>
<dbReference type="GO" id="GO:0004861">
    <property type="term" value="F:cyclin-dependent protein serine/threonine kinase inhibitor activity"/>
    <property type="evidence" value="ECO:0007669"/>
    <property type="project" value="InterPro"/>
</dbReference>
<organism evidence="7 8">
    <name type="scientific">Tagetes erecta</name>
    <name type="common">African marigold</name>
    <dbReference type="NCBI Taxonomy" id="13708"/>
    <lineage>
        <taxon>Eukaryota</taxon>
        <taxon>Viridiplantae</taxon>
        <taxon>Streptophyta</taxon>
        <taxon>Embryophyta</taxon>
        <taxon>Tracheophyta</taxon>
        <taxon>Spermatophyta</taxon>
        <taxon>Magnoliopsida</taxon>
        <taxon>eudicotyledons</taxon>
        <taxon>Gunneridae</taxon>
        <taxon>Pentapetalae</taxon>
        <taxon>asterids</taxon>
        <taxon>campanulids</taxon>
        <taxon>Asterales</taxon>
        <taxon>Asteraceae</taxon>
        <taxon>Asteroideae</taxon>
        <taxon>Heliantheae alliance</taxon>
        <taxon>Tageteae</taxon>
        <taxon>Tagetes</taxon>
    </lineage>
</organism>
<name>A0AAD8JRX3_TARER</name>
<dbReference type="GO" id="GO:0005654">
    <property type="term" value="C:nucleoplasm"/>
    <property type="evidence" value="ECO:0007669"/>
    <property type="project" value="UniProtKB-SubCell"/>
</dbReference>
<gene>
    <name evidence="7" type="ORF">QVD17_36033</name>
</gene>
<protein>
    <recommendedName>
        <fullName evidence="6">Cyclin-dependent kinase inhibitor domain-containing protein</fullName>
    </recommendedName>
</protein>
<dbReference type="InterPro" id="IPR003175">
    <property type="entry name" value="CDI_dom"/>
</dbReference>
<dbReference type="InterPro" id="IPR044898">
    <property type="entry name" value="CDI_dom_sf"/>
</dbReference>
<comment type="similarity">
    <text evidence="2">Belongs to the CDI family. ICK/KRP subfamily.</text>
</comment>
<evidence type="ECO:0000256" key="5">
    <source>
        <dbReference type="SAM" id="MobiDB-lite"/>
    </source>
</evidence>
<dbReference type="InterPro" id="IPR044275">
    <property type="entry name" value="KRP"/>
</dbReference>
<reference evidence="7" key="1">
    <citation type="journal article" date="2023" name="bioRxiv">
        <title>Improved chromosome-level genome assembly for marigold (Tagetes erecta).</title>
        <authorList>
            <person name="Jiang F."/>
            <person name="Yuan L."/>
            <person name="Wang S."/>
            <person name="Wang H."/>
            <person name="Xu D."/>
            <person name="Wang A."/>
            <person name="Fan W."/>
        </authorList>
    </citation>
    <scope>NUCLEOTIDE SEQUENCE</scope>
    <source>
        <strain evidence="7">WSJ</strain>
        <tissue evidence="7">Leaf</tissue>
    </source>
</reference>
<feature type="region of interest" description="Disordered" evidence="5">
    <location>
        <begin position="1"/>
        <end position="24"/>
    </location>
</feature>
<dbReference type="Proteomes" id="UP001229421">
    <property type="component" value="Unassembled WGS sequence"/>
</dbReference>
<sequence>MKQSTTMSSNSRRKVSPAGKTPPELEEFFAAAQEDLNERFKNKYNYDIVNNIPLKGRFKWIKVTQEK</sequence>
<dbReference type="GO" id="GO:0051726">
    <property type="term" value="P:regulation of cell cycle"/>
    <property type="evidence" value="ECO:0007669"/>
    <property type="project" value="InterPro"/>
</dbReference>
<evidence type="ECO:0000313" key="7">
    <source>
        <dbReference type="EMBL" id="KAK1409507.1"/>
    </source>
</evidence>
<accession>A0AAD8JRX3</accession>
<evidence type="ECO:0000256" key="3">
    <source>
        <dbReference type="ARBA" id="ARBA00023013"/>
    </source>
</evidence>
<keyword evidence="8" id="KW-1185">Reference proteome</keyword>
<dbReference type="AlphaFoldDB" id="A0AAD8JRX3"/>
<keyword evidence="4" id="KW-0131">Cell cycle</keyword>
<dbReference type="Pfam" id="PF02234">
    <property type="entry name" value="CDI"/>
    <property type="match status" value="1"/>
</dbReference>
<comment type="caution">
    <text evidence="7">The sequence shown here is derived from an EMBL/GenBank/DDBJ whole genome shotgun (WGS) entry which is preliminary data.</text>
</comment>
<dbReference type="PANTHER" id="PTHR46776">
    <property type="entry name" value="CYCLIN-DEPENDENT KINASE INHIBITOR 4-RELATED"/>
    <property type="match status" value="1"/>
</dbReference>
<evidence type="ECO:0000259" key="6">
    <source>
        <dbReference type="Pfam" id="PF02234"/>
    </source>
</evidence>
<evidence type="ECO:0000256" key="2">
    <source>
        <dbReference type="ARBA" id="ARBA00010274"/>
    </source>
</evidence>
<proteinExistence type="inferred from homology"/>
<keyword evidence="3" id="KW-0649">Protein kinase inhibitor</keyword>
<evidence type="ECO:0000313" key="8">
    <source>
        <dbReference type="Proteomes" id="UP001229421"/>
    </source>
</evidence>
<dbReference type="EMBL" id="JAUHHV010000010">
    <property type="protein sequence ID" value="KAK1409507.1"/>
    <property type="molecule type" value="Genomic_DNA"/>
</dbReference>
<feature type="compositionally biased region" description="Polar residues" evidence="5">
    <location>
        <begin position="1"/>
        <end position="10"/>
    </location>
</feature>
<evidence type="ECO:0000256" key="4">
    <source>
        <dbReference type="ARBA" id="ARBA00023306"/>
    </source>
</evidence>